<sequence>MSDFDVVLERLVADPAFAAALSADPVDALAGYRLDADELALLQLQLGDDAGGQHGVETRANQSSLFGMFTPLVGLAGALPTVNEIGTTGLGRPPASAEGFGAAAVPVQGLGAAPVPDEGFGAAPVPAGGALTGPVDGFGAAPGCAAPVVEGGAGGPVGGLAGLGDEIGRSIGSATDAALADPAGGLAGALAGAETGFGAADPPMDVEPSIDVEPAVPDGYRTRVDIDGDGDWDRHTLHGRADGGVDILVDADRDGRTDFVGHDLDADGLVDISEYDRNRDGFFEKRMYDDDGDGWMDRTVRAEPPSDSTY</sequence>
<dbReference type="SUPFAM" id="SSF103647">
    <property type="entry name" value="TSP type-3 repeat"/>
    <property type="match status" value="1"/>
</dbReference>
<dbReference type="RefSeq" id="WP_377416185.1">
    <property type="nucleotide sequence ID" value="NZ_JBHSPR010000001.1"/>
</dbReference>
<feature type="region of interest" description="Disordered" evidence="1">
    <location>
        <begin position="289"/>
        <end position="310"/>
    </location>
</feature>
<keyword evidence="3" id="KW-1185">Reference proteome</keyword>
<dbReference type="InterPro" id="IPR028974">
    <property type="entry name" value="TSP_type-3_rpt"/>
</dbReference>
<comment type="caution">
    <text evidence="2">The sequence shown here is derived from an EMBL/GenBank/DDBJ whole genome shotgun (WGS) entry which is preliminary data.</text>
</comment>
<evidence type="ECO:0000256" key="1">
    <source>
        <dbReference type="SAM" id="MobiDB-lite"/>
    </source>
</evidence>
<accession>A0ABW1K0J0</accession>
<proteinExistence type="predicted"/>
<organism evidence="2 3">
    <name type="scientific">Plantactinospora solaniradicis</name>
    <dbReference type="NCBI Taxonomy" id="1723736"/>
    <lineage>
        <taxon>Bacteria</taxon>
        <taxon>Bacillati</taxon>
        <taxon>Actinomycetota</taxon>
        <taxon>Actinomycetes</taxon>
        <taxon>Micromonosporales</taxon>
        <taxon>Micromonosporaceae</taxon>
        <taxon>Plantactinospora</taxon>
    </lineage>
</organism>
<dbReference type="Proteomes" id="UP001596203">
    <property type="component" value="Unassembled WGS sequence"/>
</dbReference>
<protein>
    <recommendedName>
        <fullName evidence="4">Calcium-binding protein</fullName>
    </recommendedName>
</protein>
<dbReference type="EMBL" id="JBHSPR010000001">
    <property type="protein sequence ID" value="MFC6014737.1"/>
    <property type="molecule type" value="Genomic_DNA"/>
</dbReference>
<reference evidence="3" key="1">
    <citation type="journal article" date="2019" name="Int. J. Syst. Evol. Microbiol.">
        <title>The Global Catalogue of Microorganisms (GCM) 10K type strain sequencing project: providing services to taxonomists for standard genome sequencing and annotation.</title>
        <authorList>
            <consortium name="The Broad Institute Genomics Platform"/>
            <consortium name="The Broad Institute Genome Sequencing Center for Infectious Disease"/>
            <person name="Wu L."/>
            <person name="Ma J."/>
        </authorList>
    </citation>
    <scope>NUCLEOTIDE SEQUENCE [LARGE SCALE GENOMIC DNA]</scope>
    <source>
        <strain evidence="3">ZS-35-S2</strain>
    </source>
</reference>
<evidence type="ECO:0008006" key="4">
    <source>
        <dbReference type="Google" id="ProtNLM"/>
    </source>
</evidence>
<feature type="compositionally biased region" description="Basic and acidic residues" evidence="1">
    <location>
        <begin position="289"/>
        <end position="301"/>
    </location>
</feature>
<name>A0ABW1K0J0_9ACTN</name>
<evidence type="ECO:0000313" key="3">
    <source>
        <dbReference type="Proteomes" id="UP001596203"/>
    </source>
</evidence>
<evidence type="ECO:0000313" key="2">
    <source>
        <dbReference type="EMBL" id="MFC6014737.1"/>
    </source>
</evidence>
<gene>
    <name evidence="2" type="ORF">ACFP2T_00800</name>
</gene>